<dbReference type="PaxDb" id="4565-Traes_7AL_DF4C76175.2"/>
<feature type="compositionally biased region" description="Basic and acidic residues" evidence="6">
    <location>
        <begin position="562"/>
        <end position="573"/>
    </location>
</feature>
<dbReference type="OMA" id="PRIDGHQ"/>
<dbReference type="GO" id="GO:0034244">
    <property type="term" value="P:negative regulation of transcription elongation by RNA polymerase II"/>
    <property type="evidence" value="ECO:0007669"/>
    <property type="project" value="InterPro"/>
</dbReference>
<dbReference type="InterPro" id="IPR056280">
    <property type="entry name" value="AIPP2-like_SPOC"/>
</dbReference>
<dbReference type="EnsemblPlants" id="TraesCS7A02G348700.1">
    <property type="protein sequence ID" value="TraesCS7A02G348700.1"/>
    <property type="gene ID" value="TraesCS7A02G348700"/>
</dbReference>
<dbReference type="PANTHER" id="PTHR33304:SF52">
    <property type="entry name" value="DUF4283 DOMAIN-CONTAINING PROTEIN"/>
    <property type="match status" value="1"/>
</dbReference>
<dbReference type="Gramene" id="TraesCLE_scaffold_037582_01G000200.1">
    <property type="protein sequence ID" value="TraesCLE_scaffold_037582_01G000200.1"/>
    <property type="gene ID" value="TraesCLE_scaffold_037582_01G000200"/>
</dbReference>
<protein>
    <recommendedName>
        <fullName evidence="7">AIPP2-like SPOC-like domain-containing protein</fullName>
    </recommendedName>
</protein>
<dbReference type="RefSeq" id="XP_044423176.1">
    <property type="nucleotide sequence ID" value="XM_044567241.1"/>
</dbReference>
<dbReference type="GO" id="GO:0008270">
    <property type="term" value="F:zinc ion binding"/>
    <property type="evidence" value="ECO:0007669"/>
    <property type="project" value="UniProtKB-KW"/>
</dbReference>
<dbReference type="Gramene" id="TraesROB_scaffold_017651_01G000200.1">
    <property type="protein sequence ID" value="TraesROB_scaffold_017651_01G000200.1"/>
    <property type="gene ID" value="TraesROB_scaffold_017651_01G000200"/>
</dbReference>
<organism evidence="8">
    <name type="scientific">Triticum aestivum</name>
    <name type="common">Wheat</name>
    <dbReference type="NCBI Taxonomy" id="4565"/>
    <lineage>
        <taxon>Eukaryota</taxon>
        <taxon>Viridiplantae</taxon>
        <taxon>Streptophyta</taxon>
        <taxon>Embryophyta</taxon>
        <taxon>Tracheophyta</taxon>
        <taxon>Spermatophyta</taxon>
        <taxon>Magnoliopsida</taxon>
        <taxon>Liliopsida</taxon>
        <taxon>Poales</taxon>
        <taxon>Poaceae</taxon>
        <taxon>BOP clade</taxon>
        <taxon>Pooideae</taxon>
        <taxon>Triticodae</taxon>
        <taxon>Triticeae</taxon>
        <taxon>Triticinae</taxon>
        <taxon>Triticum</taxon>
    </lineage>
</organism>
<evidence type="ECO:0000256" key="5">
    <source>
        <dbReference type="ARBA" id="ARBA00023163"/>
    </source>
</evidence>
<dbReference type="Gramene" id="TraesSTA7A03G03948100.1">
    <property type="protein sequence ID" value="TraesSTA7A03G03948100.1"/>
    <property type="gene ID" value="TraesSTA7A03G03948100"/>
</dbReference>
<evidence type="ECO:0000313" key="9">
    <source>
        <dbReference type="Proteomes" id="UP000019116"/>
    </source>
</evidence>
<sequence>MGSRRQHSVKYFGPNLRKPSISKAPGKLKKKCLEQFKRTQQSFRVAYDEPSHAKAASRPNVSSRSSWPNKGTASPRGNVEKSEPSFSKTLQKNTQKASPSRAVPSAMPNNGIDSLQKNTTKFRSSPFMSNSGNSSRPNNGMGYLAKNVESYSRLNDVEVPPSKNTKMSGSFYSMPNDEIAPQSMKARPLSSGLNCVSASLARNIEKSKLSAGSNSTFGVSKKLYPSSMVQNSRKEDHPMAMEGTNSNSALKGKKVMEDISPNLEINLPGKKLSNHQTVEASCMVDSIDGCIRLDSRKCMSSLSEHGRTDVYKSKSKRMEPLLEKRFEARGVARLKKSINKLNSENTSLREDERTVDDKFNKRKRTENCSQTNKKSRFVVIDDEDDDDGDQNLTGSKSGAAGLKTQNYGSEPSKPHHYCSLPIDEPIWSGSIKIGSGKFVSLAAHLSTKYCEKVWNLSRSLEPVVEVTKLSRLEAWPKSFEASRPTDDNIALYLLPTEMRQDADLDQLVKEVVENDMILRAIVGEAEMLILPSILLPEQHQTFQGKPYLWAVFKRRIVEEEQHGKGRCAQEKGKQQASHFSVGEGLNMEAGLEASEEPEMQGMEQEQNPKLAGPNAPSPTTEAPTAAAATMSANHCQDHPNMAAPTGALFGFVVQRTPRLEQLIQEMQREGAVMVAMQGQMIGPGLGMGRQ</sequence>
<dbReference type="AlphaFoldDB" id="A0A3B6RHM0"/>
<evidence type="ECO:0000256" key="2">
    <source>
        <dbReference type="ARBA" id="ARBA00022771"/>
    </source>
</evidence>
<proteinExistence type="predicted"/>
<feature type="compositionally biased region" description="Polar residues" evidence="6">
    <location>
        <begin position="59"/>
        <end position="72"/>
    </location>
</feature>
<feature type="region of interest" description="Disordered" evidence="6">
    <location>
        <begin position="381"/>
        <end position="413"/>
    </location>
</feature>
<feature type="compositionally biased region" description="Low complexity" evidence="6">
    <location>
        <begin position="124"/>
        <end position="141"/>
    </location>
</feature>
<dbReference type="Gramene" id="TraesSYM7A03G03906250.1">
    <property type="protein sequence ID" value="TraesSYM7A03G03906250.1"/>
    <property type="gene ID" value="TraesSYM7A03G03906250"/>
</dbReference>
<dbReference type="Gramene" id="TraesLDM7A03G03956190.1">
    <property type="protein sequence ID" value="TraesLDM7A03G03956190.1"/>
    <property type="gene ID" value="TraesLDM7A03G03956190"/>
</dbReference>
<feature type="compositionally biased region" description="Low complexity" evidence="6">
    <location>
        <begin position="613"/>
        <end position="623"/>
    </location>
</feature>
<feature type="compositionally biased region" description="Polar residues" evidence="6">
    <location>
        <begin position="84"/>
        <end position="98"/>
    </location>
</feature>
<dbReference type="OrthoDB" id="787165at2759"/>
<dbReference type="GO" id="GO:0140566">
    <property type="term" value="F:histone reader activity"/>
    <property type="evidence" value="ECO:0007669"/>
    <property type="project" value="InterPro"/>
</dbReference>
<dbReference type="Gramene" id="TraesCS7A03G0853100.1">
    <property type="protein sequence ID" value="TraesCS7A03G0853100.1.CDS"/>
    <property type="gene ID" value="TraesCS7A03G0853100"/>
</dbReference>
<name>A0A3B6RHM0_WHEAT</name>
<dbReference type="Pfam" id="PF23121">
    <property type="entry name" value="SPOC_AIPP2"/>
    <property type="match status" value="1"/>
</dbReference>
<feature type="domain" description="AIPP2-like SPOC-like" evidence="7">
    <location>
        <begin position="427"/>
        <end position="552"/>
    </location>
</feature>
<reference evidence="8" key="2">
    <citation type="submission" date="2018-10" db="UniProtKB">
        <authorList>
            <consortium name="EnsemblPlants"/>
        </authorList>
    </citation>
    <scope>IDENTIFICATION</scope>
</reference>
<keyword evidence="4" id="KW-0805">Transcription regulation</keyword>
<keyword evidence="5" id="KW-0804">Transcription</keyword>
<evidence type="ECO:0000256" key="4">
    <source>
        <dbReference type="ARBA" id="ARBA00023015"/>
    </source>
</evidence>
<dbReference type="InterPro" id="IPR049914">
    <property type="entry name" value="PHD1-3/5-6"/>
</dbReference>
<feature type="region of interest" description="Disordered" evidence="6">
    <location>
        <begin position="593"/>
        <end position="623"/>
    </location>
</feature>
<dbReference type="KEGG" id="taes:123147915"/>
<feature type="region of interest" description="Disordered" evidence="6">
    <location>
        <begin position="43"/>
        <end position="117"/>
    </location>
</feature>
<feature type="compositionally biased region" description="Polar residues" evidence="6">
    <location>
        <begin position="107"/>
        <end position="117"/>
    </location>
</feature>
<accession>A0A3B6RHM0</accession>
<keyword evidence="9" id="KW-1185">Reference proteome</keyword>
<evidence type="ECO:0000313" key="8">
    <source>
        <dbReference type="EnsemblPlants" id="TraesCS7A02G348700.1"/>
    </source>
</evidence>
<keyword evidence="1" id="KW-0479">Metal-binding</keyword>
<feature type="region of interest" description="Disordered" evidence="6">
    <location>
        <begin position="122"/>
        <end position="141"/>
    </location>
</feature>
<dbReference type="PANTHER" id="PTHR33304">
    <property type="match status" value="1"/>
</dbReference>
<dbReference type="Proteomes" id="UP000019116">
    <property type="component" value="Chromosome 7A"/>
</dbReference>
<dbReference type="Gramene" id="TraesNOR7A03G03996590.1">
    <property type="protein sequence ID" value="TraesNOR7A03G03996590.1"/>
    <property type="gene ID" value="TraesNOR7A03G03996590"/>
</dbReference>
<evidence type="ECO:0000259" key="7">
    <source>
        <dbReference type="Pfam" id="PF23121"/>
    </source>
</evidence>
<dbReference type="Gramene" id="TraesPARA_EIv1.0_2311240.1">
    <property type="protein sequence ID" value="TraesPARA_EIv1.0_2311240.1.CDS"/>
    <property type="gene ID" value="TraesPARA_EIv1.0_2311240"/>
</dbReference>
<keyword evidence="3" id="KW-0862">Zinc</keyword>
<dbReference type="Gramene" id="TraesCS7A02G348700.1">
    <property type="protein sequence ID" value="TraesCS7A02G348700.1"/>
    <property type="gene ID" value="TraesCS7A02G348700"/>
</dbReference>
<reference evidence="8" key="1">
    <citation type="submission" date="2018-08" db="EMBL/GenBank/DDBJ databases">
        <authorList>
            <person name="Rossello M."/>
        </authorList>
    </citation>
    <scope>NUCLEOTIDE SEQUENCE [LARGE SCALE GENOMIC DNA]</scope>
    <source>
        <strain evidence="8">cv. Chinese Spring</strain>
    </source>
</reference>
<evidence type="ECO:0000256" key="6">
    <source>
        <dbReference type="SAM" id="MobiDB-lite"/>
    </source>
</evidence>
<keyword evidence="2" id="KW-0863">Zinc-finger</keyword>
<dbReference type="GeneID" id="123147915"/>
<evidence type="ECO:0000256" key="3">
    <source>
        <dbReference type="ARBA" id="ARBA00022833"/>
    </source>
</evidence>
<evidence type="ECO:0000256" key="1">
    <source>
        <dbReference type="ARBA" id="ARBA00022723"/>
    </source>
</evidence>
<gene>
    <name evidence="8" type="primary">LOC123147915</name>
</gene>
<feature type="region of interest" description="Disordered" evidence="6">
    <location>
        <begin position="562"/>
        <end position="581"/>
    </location>
</feature>
<dbReference type="Gramene" id="TraesWEE_scaffold_050108_01G000200.1">
    <property type="protein sequence ID" value="TraesWEE_scaffold_050108_01G000200.1"/>
    <property type="gene ID" value="TraesWEE_scaffold_050108_01G000200"/>
</dbReference>
<feature type="region of interest" description="Disordered" evidence="6">
    <location>
        <begin position="1"/>
        <end position="28"/>
    </location>
</feature>